<evidence type="ECO:0000313" key="3">
    <source>
        <dbReference type="EMBL" id="RJY10411.1"/>
    </source>
</evidence>
<accession>A0A3A6TGK9</accession>
<keyword evidence="3" id="KW-0436">Ligase</keyword>
<evidence type="ECO:0000313" key="4">
    <source>
        <dbReference type="Proteomes" id="UP000273022"/>
    </source>
</evidence>
<keyword evidence="4" id="KW-1185">Reference proteome</keyword>
<comment type="caution">
    <text evidence="3">The sequence shown here is derived from an EMBL/GenBank/DDBJ whole genome shotgun (WGS) entry which is preliminary data.</text>
</comment>
<dbReference type="GO" id="GO:0006631">
    <property type="term" value="P:fatty acid metabolic process"/>
    <property type="evidence" value="ECO:0007669"/>
    <property type="project" value="TreeGrafter"/>
</dbReference>
<dbReference type="Gene3D" id="3.40.50.12780">
    <property type="entry name" value="N-terminal domain of ligase-like"/>
    <property type="match status" value="1"/>
</dbReference>
<dbReference type="InterPro" id="IPR042099">
    <property type="entry name" value="ANL_N_sf"/>
</dbReference>
<sequence length="706" mass="77414">MALPFPNTDTTSTVIEDLHTFDPEAAISNQTESVCGTNFSVNETEKSDFQLSPSGDFFRGIGGIDKNTGQFNWSKVPWFELFNQQTQDLINKHPSITDALKATGFQKVTDIWRNTIQESGELTAVSSEFGSLNYAEVEQITKTLAHNLRSFDSEPLLKAGDKVLLPFPSTPELLVAMIGVIDAGLTPVPILFTLDETKLLSAMENALKLTGAKMVMGMGLPSCVSAMQALKEKNSELHFVVGELAAAQKVKTVGLTFKSVLGRFLGKVSPVPEGFHSLYSMCQHCNHKQELITPKSSLLEPAIVLLTSGTTGKSKAIELTHEQLLILSIQLKIDILGNPEVQLSKNPHIYFPLPLGHAFGAGVSLVLTPSVQGHIILVTNPRDPKSLIQPLKSGHPEVLMGVAKIYDVLIKKVPDELTRLYANTPPSLVVSGAAAMPEVTRNNVERHLHTKVREGFGMSETGIASALQVQNNPKQGYIPMAGNTYCILDSNQADQFTEGFNPFDLLTDGEGDLMLAGNVSSHYLQQEDKTQETFIKDKFGRQWVRTGDTAKQIGEKGEFEIIGRNKEIIIVNGANYNPDEIDNTIKGHPRISESMVFRLPKDLSDQAGSDLTVLLIKISGNVALSDEDVQGFMRGNHAHEAVIPREGCIIRLPKNVMFPQTDTAKPKRVHMTNEIIRMLEEQGEEGKVDTNKLQSIVEKILSVQFG</sequence>
<reference evidence="3 4" key="1">
    <citation type="submission" date="2018-09" db="EMBL/GenBank/DDBJ databases">
        <title>Phylogeny of the Shewanellaceae, and recommendation for two new genera, Pseudoshewanella and Parashewanella.</title>
        <authorList>
            <person name="Wang G."/>
        </authorList>
    </citation>
    <scope>NUCLEOTIDE SEQUENCE [LARGE SCALE GENOMIC DNA]</scope>
    <source>
        <strain evidence="3 4">KCTC 22492</strain>
    </source>
</reference>
<dbReference type="AlphaFoldDB" id="A0A3A6TGK9"/>
<name>A0A3A6TGK9_9GAMM</name>
<dbReference type="RefSeq" id="WP_121854425.1">
    <property type="nucleotide sequence ID" value="NZ_JAKILH010000108.1"/>
</dbReference>
<dbReference type="GO" id="GO:0031956">
    <property type="term" value="F:medium-chain fatty acid-CoA ligase activity"/>
    <property type="evidence" value="ECO:0007669"/>
    <property type="project" value="TreeGrafter"/>
</dbReference>
<dbReference type="InterPro" id="IPR000873">
    <property type="entry name" value="AMP-dep_synth/lig_dom"/>
</dbReference>
<gene>
    <name evidence="3" type="ORF">D5R81_14905</name>
</gene>
<dbReference type="EMBL" id="QYYH01000107">
    <property type="protein sequence ID" value="RJY10411.1"/>
    <property type="molecule type" value="Genomic_DNA"/>
</dbReference>
<dbReference type="InterPro" id="IPR020845">
    <property type="entry name" value="AMP-binding_CS"/>
</dbReference>
<organism evidence="3 4">
    <name type="scientific">Parashewanella spongiae</name>
    <dbReference type="NCBI Taxonomy" id="342950"/>
    <lineage>
        <taxon>Bacteria</taxon>
        <taxon>Pseudomonadati</taxon>
        <taxon>Pseudomonadota</taxon>
        <taxon>Gammaproteobacteria</taxon>
        <taxon>Alteromonadales</taxon>
        <taxon>Shewanellaceae</taxon>
        <taxon>Parashewanella</taxon>
    </lineage>
</organism>
<dbReference type="Proteomes" id="UP000273022">
    <property type="component" value="Unassembled WGS sequence"/>
</dbReference>
<dbReference type="Pfam" id="PF00501">
    <property type="entry name" value="AMP-binding"/>
    <property type="match status" value="1"/>
</dbReference>
<dbReference type="PANTHER" id="PTHR43201">
    <property type="entry name" value="ACYL-COA SYNTHETASE"/>
    <property type="match status" value="1"/>
</dbReference>
<evidence type="ECO:0000259" key="2">
    <source>
        <dbReference type="Pfam" id="PF00501"/>
    </source>
</evidence>
<protein>
    <submittedName>
        <fullName evidence="3">Long-chain fatty acid--CoA ligase</fullName>
    </submittedName>
</protein>
<evidence type="ECO:0000256" key="1">
    <source>
        <dbReference type="ARBA" id="ARBA00006432"/>
    </source>
</evidence>
<dbReference type="InterPro" id="IPR045851">
    <property type="entry name" value="AMP-bd_C_sf"/>
</dbReference>
<proteinExistence type="inferred from homology"/>
<dbReference type="SUPFAM" id="SSF56801">
    <property type="entry name" value="Acetyl-CoA synthetase-like"/>
    <property type="match status" value="1"/>
</dbReference>
<dbReference type="PROSITE" id="PS00455">
    <property type="entry name" value="AMP_BINDING"/>
    <property type="match status" value="1"/>
</dbReference>
<feature type="domain" description="AMP-dependent synthetase/ligase" evidence="2">
    <location>
        <begin position="115"/>
        <end position="492"/>
    </location>
</feature>
<dbReference type="Gene3D" id="3.30.300.30">
    <property type="match status" value="1"/>
</dbReference>
<dbReference type="PANTHER" id="PTHR43201:SF8">
    <property type="entry name" value="ACYL-COA SYNTHETASE FAMILY MEMBER 3"/>
    <property type="match status" value="1"/>
</dbReference>
<comment type="similarity">
    <text evidence="1">Belongs to the ATP-dependent AMP-binding enzyme family.</text>
</comment>